<feature type="active site" evidence="11">
    <location>
        <position position="127"/>
    </location>
</feature>
<feature type="binding site" evidence="13">
    <location>
        <position position="212"/>
    </location>
    <ligand>
        <name>heme</name>
        <dbReference type="ChEBI" id="CHEBI:30413"/>
    </ligand>
</feature>
<dbReference type="InterPro" id="IPR018028">
    <property type="entry name" value="Catalase"/>
</dbReference>
<dbReference type="InterPro" id="IPR010582">
    <property type="entry name" value="Catalase_immune_responsive"/>
</dbReference>
<dbReference type="PANTHER" id="PTHR42821:SF1">
    <property type="entry name" value="CATALASE-B"/>
    <property type="match status" value="1"/>
</dbReference>
<dbReference type="Pfam" id="PF06628">
    <property type="entry name" value="Catalase-rel"/>
    <property type="match status" value="1"/>
</dbReference>
<keyword evidence="5 10" id="KW-0349">Heme</keyword>
<evidence type="ECO:0000256" key="10">
    <source>
        <dbReference type="PIRNR" id="PIRNR038927"/>
    </source>
</evidence>
<evidence type="ECO:0000256" key="2">
    <source>
        <dbReference type="ARBA" id="ARBA00010660"/>
    </source>
</evidence>
<feature type="binding site" description="axial binding residue" evidence="12">
    <location>
        <position position="414"/>
    </location>
    <ligand>
        <name>heme</name>
        <dbReference type="ChEBI" id="CHEBI:30413"/>
    </ligand>
    <ligandPart>
        <name>Fe</name>
        <dbReference type="ChEBI" id="CHEBI:18248"/>
    </ligandPart>
</feature>
<dbReference type="GO" id="GO:0020037">
    <property type="term" value="F:heme binding"/>
    <property type="evidence" value="ECO:0007669"/>
    <property type="project" value="UniProtKB-UniRule"/>
</dbReference>
<dbReference type="InterPro" id="IPR002226">
    <property type="entry name" value="Catalase_haem_BS"/>
</dbReference>
<evidence type="ECO:0000313" key="18">
    <source>
        <dbReference type="EMBL" id="OEJ35065.1"/>
    </source>
</evidence>
<dbReference type="GO" id="GO:0006979">
    <property type="term" value="P:response to oxidative stress"/>
    <property type="evidence" value="ECO:0007669"/>
    <property type="project" value="InterPro"/>
</dbReference>
<evidence type="ECO:0000256" key="3">
    <source>
        <dbReference type="ARBA" id="ARBA00012314"/>
    </source>
</evidence>
<comment type="catalytic activity">
    <reaction evidence="10 15">
        <text>2 H2O2 = O2 + 2 H2O</text>
        <dbReference type="Rhea" id="RHEA:20309"/>
        <dbReference type="ChEBI" id="CHEBI:15377"/>
        <dbReference type="ChEBI" id="CHEBI:15379"/>
        <dbReference type="ChEBI" id="CHEBI:16240"/>
        <dbReference type="EC" id="1.11.1.6"/>
    </reaction>
</comment>
<comment type="cofactor">
    <cofactor evidence="1 10 12">
        <name>heme</name>
        <dbReference type="ChEBI" id="CHEBI:30413"/>
    </cofactor>
</comment>
<feature type="active site" evidence="11">
    <location>
        <position position="199"/>
    </location>
</feature>
<accession>A0A1E5PZS6</accession>
<protein>
    <recommendedName>
        <fullName evidence="3 10">Catalase</fullName>
        <ecNumber evidence="3 10">1.11.1.6</ecNumber>
    </recommendedName>
</protein>
<dbReference type="InterPro" id="IPR024712">
    <property type="entry name" value="Catalase_clade2"/>
</dbReference>
<feature type="region of interest" description="Disordered" evidence="16">
    <location>
        <begin position="1"/>
        <end position="72"/>
    </location>
</feature>
<dbReference type="PANTHER" id="PTHR42821">
    <property type="entry name" value="CATALASE"/>
    <property type="match status" value="1"/>
</dbReference>
<evidence type="ECO:0000256" key="14">
    <source>
        <dbReference type="PIRSR" id="PIRSR038927-4"/>
    </source>
</evidence>
<dbReference type="EMBL" id="MEHK01000001">
    <property type="protein sequence ID" value="OEJ35065.1"/>
    <property type="molecule type" value="Genomic_DNA"/>
</dbReference>
<dbReference type="PROSITE" id="PS51402">
    <property type="entry name" value="CATALASE_3"/>
    <property type="match status" value="1"/>
</dbReference>
<comment type="similarity">
    <text evidence="2">Belongs to the catalase family. HPII subfamily.</text>
</comment>
<feature type="binding site" evidence="13">
    <location>
        <position position="163"/>
    </location>
    <ligand>
        <name>heme</name>
        <dbReference type="ChEBI" id="CHEBI:30413"/>
    </ligand>
</feature>
<dbReference type="Proteomes" id="UP000095705">
    <property type="component" value="Unassembled WGS sequence"/>
</dbReference>
<dbReference type="PIRSF" id="PIRSF038927">
    <property type="entry name" value="Catalase_clade2"/>
    <property type="match status" value="1"/>
</dbReference>
<dbReference type="PROSITE" id="PS00437">
    <property type="entry name" value="CATALASE_1"/>
    <property type="match status" value="1"/>
</dbReference>
<proteinExistence type="inferred from homology"/>
<dbReference type="InterPro" id="IPR024708">
    <property type="entry name" value="Catalase_AS"/>
</dbReference>
<dbReference type="GO" id="GO:0046872">
    <property type="term" value="F:metal ion binding"/>
    <property type="evidence" value="ECO:0007669"/>
    <property type="project" value="UniProtKB-KW"/>
</dbReference>
<dbReference type="InterPro" id="IPR020835">
    <property type="entry name" value="Catalase_sf"/>
</dbReference>
<comment type="function">
    <text evidence="10">Decomposes hydrogen peroxide into water and oxygen; serves to protect cells from the toxic effects of hydrogen peroxide.</text>
</comment>
<dbReference type="InterPro" id="IPR011614">
    <property type="entry name" value="Catalase_core"/>
</dbReference>
<feature type="domain" description="Catalase core" evidence="17">
    <location>
        <begin position="80"/>
        <end position="468"/>
    </location>
</feature>
<evidence type="ECO:0000313" key="19">
    <source>
        <dbReference type="Proteomes" id="UP000095705"/>
    </source>
</evidence>
<comment type="caution">
    <text evidence="18">The sequence shown here is derived from an EMBL/GenBank/DDBJ whole genome shotgun (WGS) entry which is preliminary data.</text>
</comment>
<evidence type="ECO:0000256" key="12">
    <source>
        <dbReference type="PIRSR" id="PIRSR038927-2"/>
    </source>
</evidence>
<dbReference type="AlphaFoldDB" id="A0A1E5PZS6"/>
<dbReference type="CDD" id="cd03132">
    <property type="entry name" value="GATase1_catalase"/>
    <property type="match status" value="1"/>
</dbReference>
<dbReference type="Gene3D" id="2.40.180.10">
    <property type="entry name" value="Catalase core domain"/>
    <property type="match status" value="1"/>
</dbReference>
<evidence type="ECO:0000256" key="5">
    <source>
        <dbReference type="ARBA" id="ARBA00022617"/>
    </source>
</evidence>
<keyword evidence="9 10" id="KW-0376">Hydrogen peroxide</keyword>
<dbReference type="SUPFAM" id="SSF52317">
    <property type="entry name" value="Class I glutamine amidotransferase-like"/>
    <property type="match status" value="1"/>
</dbReference>
<evidence type="ECO:0000256" key="1">
    <source>
        <dbReference type="ARBA" id="ARBA00001971"/>
    </source>
</evidence>
<dbReference type="Pfam" id="PF18011">
    <property type="entry name" value="Catalase_C"/>
    <property type="match status" value="1"/>
</dbReference>
<dbReference type="Gene3D" id="3.40.50.880">
    <property type="match status" value="1"/>
</dbReference>
<dbReference type="GO" id="GO:0042744">
    <property type="term" value="P:hydrogen peroxide catabolic process"/>
    <property type="evidence" value="ECO:0007669"/>
    <property type="project" value="UniProtKB-UniRule"/>
</dbReference>
<dbReference type="FunFam" id="2.40.180.10:FF:000003">
    <property type="entry name" value="Catalase"/>
    <property type="match status" value="1"/>
</dbReference>
<keyword evidence="19" id="KW-1185">Reference proteome</keyword>
<dbReference type="Pfam" id="PF00199">
    <property type="entry name" value="Catalase"/>
    <property type="match status" value="1"/>
</dbReference>
<evidence type="ECO:0000256" key="13">
    <source>
        <dbReference type="PIRSR" id="PIRSR038927-3"/>
    </source>
</evidence>
<feature type="binding site" evidence="13">
    <location>
        <position position="410"/>
    </location>
    <ligand>
        <name>heme</name>
        <dbReference type="ChEBI" id="CHEBI:30413"/>
    </ligand>
</feature>
<dbReference type="Gene3D" id="1.20.1370.20">
    <property type="match status" value="1"/>
</dbReference>
<keyword evidence="4 10" id="KW-0575">Peroxidase</keyword>
<dbReference type="OrthoDB" id="3169619at2"/>
<dbReference type="SMART" id="SM01060">
    <property type="entry name" value="Catalase"/>
    <property type="match status" value="1"/>
</dbReference>
<gene>
    <name evidence="18" type="ORF">BGK67_30440</name>
</gene>
<keyword evidence="7 10" id="KW-0560">Oxidoreductase</keyword>
<dbReference type="InterPro" id="IPR029062">
    <property type="entry name" value="Class_I_gatase-like"/>
</dbReference>
<dbReference type="EC" id="1.11.1.6" evidence="3 10"/>
<sequence length="754" mass="80796">MPAVPRRTFMTTKKQSVADIPENEIPGKPGPQSPSVAEPTEPTEPLPPKPDQDGPDTVGPTGQPTGADQARVAQSGAYLTTAQGTRLPDTDHSLKAGARGPVLLQDHHLREKITHFDHERIPERVVHARGAAAHGVFQGYGTAGEVSKAAFLAKDVETPVFVRFSTVLGSRGSADTVRDTRGFATKFYTDEGVFDLVGNNIPVFFIQDAIKFPDIIHAGKPHPDREIPQAQSAHDTFWDFVSLHTEATHHTLWNMSDRGIPRSYRMMEGFGVHTFRLVNAADESVLVKFHWKPKLGVHSLVWEEAQMIAGVDPDFHRRDLFDAIESGAFPQWELGIQVFPDTPEQTFEGIDLLDPTKIVPEELSPVQPIGLMTLNANTKNYFAETEQVAFHPGHLVPGIDVTDDPLLAGRLFSYLDTQISRLGGPNFAQIPINRPHAPVNDMLRDGMHQTAVHTGVAPYRPNSLDGGCPFLAGADTGAFIETPVQVPAASKVREAPASFADHFSQPRLFWLSMTPTEREHIVAAYTFELNKCYEQAVKERTLQVLANIDPQLCEQVAAGLGLPAPAASVSLVTADPSPALSQVGGTWPVDGRVIGIIADAAADLDGVRTARQAVLDAGMVPLVIAPTGGTLDSGGDPIGIQRTFATARSVEFDALVLAGVPQAGADAYGARDAKAGTALPPKAPDPRVLLLVTEAYRHGKAIGGWNGAERLLESAGITTAEPGVAVSDSGAAVVDALATALGEHRAWDRFPAAV</sequence>
<feature type="binding site" evidence="13">
    <location>
        <position position="124"/>
    </location>
    <ligand>
        <name>heme</name>
        <dbReference type="ChEBI" id="CHEBI:30413"/>
    </ligand>
</feature>
<evidence type="ECO:0000256" key="8">
    <source>
        <dbReference type="ARBA" id="ARBA00023004"/>
    </source>
</evidence>
<evidence type="ECO:0000256" key="16">
    <source>
        <dbReference type="SAM" id="MobiDB-lite"/>
    </source>
</evidence>
<dbReference type="InterPro" id="IPR041399">
    <property type="entry name" value="Catalase_large_C"/>
</dbReference>
<keyword evidence="6 10" id="KW-0479">Metal-binding</keyword>
<evidence type="ECO:0000256" key="6">
    <source>
        <dbReference type="ARBA" id="ARBA00022723"/>
    </source>
</evidence>
<dbReference type="PROSITE" id="PS00438">
    <property type="entry name" value="CATALASE_2"/>
    <property type="match status" value="1"/>
</dbReference>
<dbReference type="STRING" id="36818.BGK67_30440"/>
<reference evidence="18 19" key="1">
    <citation type="submission" date="2016-08" db="EMBL/GenBank/DDBJ databases">
        <title>The complete genome of Streptomyces subrutilus 10-1-1.</title>
        <authorList>
            <person name="Chen X."/>
        </authorList>
    </citation>
    <scope>NUCLEOTIDE SEQUENCE [LARGE SCALE GENOMIC DNA]</scope>
    <source>
        <strain evidence="18 19">10-1-1</strain>
    </source>
</reference>
<dbReference type="SUPFAM" id="SSF56634">
    <property type="entry name" value="Heme-dependent catalase-like"/>
    <property type="match status" value="1"/>
</dbReference>
<dbReference type="FunFam" id="1.20.1370.20:FF:000001">
    <property type="entry name" value="Catalase HPII"/>
    <property type="match status" value="1"/>
</dbReference>
<evidence type="ECO:0000256" key="11">
    <source>
        <dbReference type="PIRSR" id="PIRSR038927-1"/>
    </source>
</evidence>
<evidence type="ECO:0000256" key="7">
    <source>
        <dbReference type="ARBA" id="ARBA00023002"/>
    </source>
</evidence>
<evidence type="ECO:0000256" key="15">
    <source>
        <dbReference type="RuleBase" id="RU000498"/>
    </source>
</evidence>
<dbReference type="GO" id="GO:0004096">
    <property type="term" value="F:catalase activity"/>
    <property type="evidence" value="ECO:0007669"/>
    <property type="project" value="UniProtKB-UniRule"/>
</dbReference>
<dbReference type="GO" id="GO:0005829">
    <property type="term" value="C:cytosol"/>
    <property type="evidence" value="ECO:0007669"/>
    <property type="project" value="TreeGrafter"/>
</dbReference>
<dbReference type="PRINTS" id="PR00067">
    <property type="entry name" value="CATALASE"/>
</dbReference>
<feature type="cross-link" description="3'-histidyl-3-tyrosine (His-Tyr)" evidence="14">
    <location>
        <begin position="391"/>
        <end position="414"/>
    </location>
</feature>
<keyword evidence="8 10" id="KW-0408">Iron</keyword>
<evidence type="ECO:0000259" key="17">
    <source>
        <dbReference type="SMART" id="SM01060"/>
    </source>
</evidence>
<name>A0A1E5PZS6_9ACTN</name>
<evidence type="ECO:0000256" key="9">
    <source>
        <dbReference type="ARBA" id="ARBA00023324"/>
    </source>
</evidence>
<feature type="binding site" evidence="13">
    <location>
        <position position="421"/>
    </location>
    <ligand>
        <name>heme</name>
        <dbReference type="ChEBI" id="CHEBI:30413"/>
    </ligand>
</feature>
<organism evidence="18 19">
    <name type="scientific">Streptomyces subrutilus</name>
    <dbReference type="NCBI Taxonomy" id="36818"/>
    <lineage>
        <taxon>Bacteria</taxon>
        <taxon>Bacillati</taxon>
        <taxon>Actinomycetota</taxon>
        <taxon>Actinomycetes</taxon>
        <taxon>Kitasatosporales</taxon>
        <taxon>Streptomycetaceae</taxon>
        <taxon>Streptomyces</taxon>
    </lineage>
</organism>
<dbReference type="InterPro" id="IPR043156">
    <property type="entry name" value="Catalase_clade2_helical"/>
</dbReference>
<evidence type="ECO:0000256" key="4">
    <source>
        <dbReference type="ARBA" id="ARBA00022559"/>
    </source>
</evidence>